<feature type="transmembrane region" description="Helical" evidence="1">
    <location>
        <begin position="82"/>
        <end position="103"/>
    </location>
</feature>
<protein>
    <recommendedName>
        <fullName evidence="4">G-protein coupled receptors family 1 profile domain-containing protein</fullName>
    </recommendedName>
</protein>
<sequence>MLYLFINRKSQFLISSHYELDMYIFFGCILRIGAIANSIWLPQYCLPYTLMDNYGNLIVFVVIFVKIYNYKKRAVNFLSSKYNIIVVTSLVLLLSIVFIIFLMCREVNIHSNLTRYTRYAQDIMYYSCTFNKNIYSIITLYLYRLSSPVCFIFLCIYISQIRHVPANWNECMLIYRTLVFASVWSTLLTLLIIIDTPISSSFYLVSEFSILTMNLLFTFTFGIIKIYVNETISIHNIVLENGYLLNLVQKNSVNTPKL</sequence>
<evidence type="ECO:0000313" key="3">
    <source>
        <dbReference type="Proteomes" id="UP000078046"/>
    </source>
</evidence>
<feature type="transmembrane region" description="Helical" evidence="1">
    <location>
        <begin position="53"/>
        <end position="70"/>
    </location>
</feature>
<name>A0A177B5N9_9BILA</name>
<keyword evidence="1" id="KW-0472">Membrane</keyword>
<keyword evidence="3" id="KW-1185">Reference proteome</keyword>
<feature type="transmembrane region" description="Helical" evidence="1">
    <location>
        <begin position="20"/>
        <end position="41"/>
    </location>
</feature>
<accession>A0A177B5N9</accession>
<reference evidence="2 3" key="1">
    <citation type="submission" date="2016-04" db="EMBL/GenBank/DDBJ databases">
        <title>The genome of Intoshia linei affirms orthonectids as highly simplified spiralians.</title>
        <authorList>
            <person name="Mikhailov K.V."/>
            <person name="Slusarev G.S."/>
            <person name="Nikitin M.A."/>
            <person name="Logacheva M.D."/>
            <person name="Penin A."/>
            <person name="Aleoshin V."/>
            <person name="Panchin Y.V."/>
        </authorList>
    </citation>
    <scope>NUCLEOTIDE SEQUENCE [LARGE SCALE GENOMIC DNA]</scope>
    <source>
        <strain evidence="2">Intl2013</strain>
        <tissue evidence="2">Whole animal</tissue>
    </source>
</reference>
<organism evidence="2 3">
    <name type="scientific">Intoshia linei</name>
    <dbReference type="NCBI Taxonomy" id="1819745"/>
    <lineage>
        <taxon>Eukaryota</taxon>
        <taxon>Metazoa</taxon>
        <taxon>Spiralia</taxon>
        <taxon>Lophotrochozoa</taxon>
        <taxon>Mesozoa</taxon>
        <taxon>Orthonectida</taxon>
        <taxon>Rhopaluridae</taxon>
        <taxon>Intoshia</taxon>
    </lineage>
</organism>
<evidence type="ECO:0000256" key="1">
    <source>
        <dbReference type="SAM" id="Phobius"/>
    </source>
</evidence>
<dbReference type="Proteomes" id="UP000078046">
    <property type="component" value="Unassembled WGS sequence"/>
</dbReference>
<evidence type="ECO:0000313" key="2">
    <source>
        <dbReference type="EMBL" id="OAF69617.1"/>
    </source>
</evidence>
<dbReference type="EMBL" id="LWCA01000255">
    <property type="protein sequence ID" value="OAF69617.1"/>
    <property type="molecule type" value="Genomic_DNA"/>
</dbReference>
<comment type="caution">
    <text evidence="2">The sequence shown here is derived from an EMBL/GenBank/DDBJ whole genome shotgun (WGS) entry which is preliminary data.</text>
</comment>
<dbReference type="AlphaFoldDB" id="A0A177B5N9"/>
<keyword evidence="1" id="KW-1133">Transmembrane helix</keyword>
<keyword evidence="1" id="KW-0812">Transmembrane</keyword>
<feature type="transmembrane region" description="Helical" evidence="1">
    <location>
        <begin position="173"/>
        <end position="194"/>
    </location>
</feature>
<feature type="transmembrane region" description="Helical" evidence="1">
    <location>
        <begin position="141"/>
        <end position="161"/>
    </location>
</feature>
<evidence type="ECO:0008006" key="4">
    <source>
        <dbReference type="Google" id="ProtNLM"/>
    </source>
</evidence>
<proteinExistence type="predicted"/>
<feature type="transmembrane region" description="Helical" evidence="1">
    <location>
        <begin position="200"/>
        <end position="224"/>
    </location>
</feature>
<gene>
    <name evidence="2" type="ORF">A3Q56_02635</name>
</gene>